<feature type="transmembrane region" description="Helical" evidence="5">
    <location>
        <begin position="222"/>
        <end position="241"/>
    </location>
</feature>
<protein>
    <submittedName>
        <fullName evidence="7">ABC-2 family transporter protein</fullName>
    </submittedName>
</protein>
<evidence type="ECO:0000313" key="8">
    <source>
        <dbReference type="Proteomes" id="UP000184447"/>
    </source>
</evidence>
<dbReference type="InterPro" id="IPR013525">
    <property type="entry name" value="ABC2_TM"/>
</dbReference>
<proteinExistence type="predicted"/>
<dbReference type="RefSeq" id="WP_073339416.1">
    <property type="nucleotide sequence ID" value="NZ_FQXM01000020.1"/>
</dbReference>
<feature type="domain" description="ABC-2 type transporter transmembrane" evidence="6">
    <location>
        <begin position="21"/>
        <end position="305"/>
    </location>
</feature>
<dbReference type="GO" id="GO:0016020">
    <property type="term" value="C:membrane"/>
    <property type="evidence" value="ECO:0007669"/>
    <property type="project" value="UniProtKB-SubCell"/>
</dbReference>
<evidence type="ECO:0000256" key="3">
    <source>
        <dbReference type="ARBA" id="ARBA00022989"/>
    </source>
</evidence>
<dbReference type="Proteomes" id="UP000184447">
    <property type="component" value="Unassembled WGS sequence"/>
</dbReference>
<evidence type="ECO:0000256" key="5">
    <source>
        <dbReference type="SAM" id="Phobius"/>
    </source>
</evidence>
<keyword evidence="8" id="KW-1185">Reference proteome</keyword>
<keyword evidence="2 5" id="KW-0812">Transmembrane</keyword>
<dbReference type="EMBL" id="FQXM01000020">
    <property type="protein sequence ID" value="SHH90839.1"/>
    <property type="molecule type" value="Genomic_DNA"/>
</dbReference>
<dbReference type="GO" id="GO:0140359">
    <property type="term" value="F:ABC-type transporter activity"/>
    <property type="evidence" value="ECO:0007669"/>
    <property type="project" value="InterPro"/>
</dbReference>
<feature type="transmembrane region" description="Helical" evidence="5">
    <location>
        <begin position="277"/>
        <end position="304"/>
    </location>
</feature>
<evidence type="ECO:0000256" key="4">
    <source>
        <dbReference type="ARBA" id="ARBA00023136"/>
    </source>
</evidence>
<evidence type="ECO:0000313" key="7">
    <source>
        <dbReference type="EMBL" id="SHH90839.1"/>
    </source>
</evidence>
<comment type="subcellular location">
    <subcellularLocation>
        <location evidence="1">Membrane</location>
        <topology evidence="1">Multi-pass membrane protein</topology>
    </subcellularLocation>
</comment>
<evidence type="ECO:0000256" key="1">
    <source>
        <dbReference type="ARBA" id="ARBA00004141"/>
    </source>
</evidence>
<accession>A0A1M5WTG1</accession>
<dbReference type="Pfam" id="PF12698">
    <property type="entry name" value="ABC2_membrane_3"/>
    <property type="match status" value="1"/>
</dbReference>
<dbReference type="STRING" id="1121316.SAMN02745207_03113"/>
<feature type="transmembrane region" description="Helical" evidence="5">
    <location>
        <begin position="180"/>
        <end position="201"/>
    </location>
</feature>
<evidence type="ECO:0000259" key="6">
    <source>
        <dbReference type="Pfam" id="PF12698"/>
    </source>
</evidence>
<dbReference type="OrthoDB" id="1708273at2"/>
<feature type="transmembrane region" description="Helical" evidence="5">
    <location>
        <begin position="12"/>
        <end position="31"/>
    </location>
</feature>
<keyword evidence="4 5" id="KW-0472">Membrane</keyword>
<reference evidence="7 8" key="1">
    <citation type="submission" date="2016-11" db="EMBL/GenBank/DDBJ databases">
        <authorList>
            <person name="Jaros S."/>
            <person name="Januszkiewicz K."/>
            <person name="Wedrychowicz H."/>
        </authorList>
    </citation>
    <scope>NUCLEOTIDE SEQUENCE [LARGE SCALE GENOMIC DNA]</scope>
    <source>
        <strain evidence="7 8">DSM 8605</strain>
    </source>
</reference>
<evidence type="ECO:0000256" key="2">
    <source>
        <dbReference type="ARBA" id="ARBA00022692"/>
    </source>
</evidence>
<organism evidence="7 8">
    <name type="scientific">Clostridium grantii DSM 8605</name>
    <dbReference type="NCBI Taxonomy" id="1121316"/>
    <lineage>
        <taxon>Bacteria</taxon>
        <taxon>Bacillati</taxon>
        <taxon>Bacillota</taxon>
        <taxon>Clostridia</taxon>
        <taxon>Eubacteriales</taxon>
        <taxon>Clostridiaceae</taxon>
        <taxon>Clostridium</taxon>
    </lineage>
</organism>
<sequence>MLWKLVLKEIKYQFKTITIYVFFGVIFLFYFSQFGIEAQEIYKPDPGSNDYGVVEITDEYEEMSGIYIQLKNDLLSGEVGKYTPLYKTVKLTEQEKSKLVNWLMEIAPTGEIKDAKTDIKVGYDRFIDIIHSYDDLMGGNTVYNDENRHSFRGKTYEEALQEYKDLKNKDKFTNGSARLFVDYLGITAGLFPIFIAAFVLLRDKKSRANELINSSKISSIKYVFSKYIAVCICVMLGYLVLATFTTIKYMIVANKLNLVIDNFAFLKYTITWITPTVLFTVAMGMLLSIIFNNAIIGIVVQAIICYKSLMPLEGDYSLTKNIIRFNSLGNHENYIYWRNTIITNRLFFTGISLVMVMATVYLWSIKRKDY</sequence>
<feature type="transmembrane region" description="Helical" evidence="5">
    <location>
        <begin position="346"/>
        <end position="365"/>
    </location>
</feature>
<gene>
    <name evidence="7" type="ORF">SAMN02745207_03113</name>
</gene>
<dbReference type="AlphaFoldDB" id="A0A1M5WTG1"/>
<keyword evidence="3 5" id="KW-1133">Transmembrane helix</keyword>
<name>A0A1M5WTG1_9CLOT</name>